<dbReference type="AlphaFoldDB" id="A0A346B231"/>
<dbReference type="RefSeq" id="WP_107195255.1">
    <property type="nucleotide sequence ID" value="NZ_CP029462.1"/>
</dbReference>
<accession>A0A346B231</accession>
<gene>
    <name evidence="1" type="ORF">DKB62_11700</name>
</gene>
<dbReference type="InterPro" id="IPR001381">
    <property type="entry name" value="DHquinase_I"/>
</dbReference>
<dbReference type="Proteomes" id="UP000254337">
    <property type="component" value="Chromosome"/>
</dbReference>
<protein>
    <submittedName>
        <fullName evidence="1">Type I 3-dehydroquinate dehydratase</fullName>
    </submittedName>
</protein>
<organism evidence="1 2">
    <name type="scientific">Megasphaera stantonii</name>
    <dbReference type="NCBI Taxonomy" id="2144175"/>
    <lineage>
        <taxon>Bacteria</taxon>
        <taxon>Bacillati</taxon>
        <taxon>Bacillota</taxon>
        <taxon>Negativicutes</taxon>
        <taxon>Veillonellales</taxon>
        <taxon>Veillonellaceae</taxon>
        <taxon>Megasphaera</taxon>
    </lineage>
</organism>
<evidence type="ECO:0000313" key="2">
    <source>
        <dbReference type="Proteomes" id="UP000254337"/>
    </source>
</evidence>
<dbReference type="Gene3D" id="3.20.20.70">
    <property type="entry name" value="Aldolase class I"/>
    <property type="match status" value="1"/>
</dbReference>
<reference evidence="1 2" key="1">
    <citation type="submission" date="2018-05" db="EMBL/GenBank/DDBJ databases">
        <title>Complete genome sequence of Megasphaera sp. AJH120T, isolated from the ceca of a chicken.</title>
        <authorList>
            <person name="Maki J."/>
            <person name="Looft T."/>
        </authorList>
    </citation>
    <scope>NUCLEOTIDE SEQUENCE [LARGE SCALE GENOMIC DNA]</scope>
    <source>
        <strain evidence="1 2">AJH120</strain>
    </source>
</reference>
<dbReference type="EMBL" id="CP029462">
    <property type="protein sequence ID" value="AXL22174.1"/>
    <property type="molecule type" value="Genomic_DNA"/>
</dbReference>
<proteinExistence type="predicted"/>
<name>A0A346B231_9FIRM</name>
<dbReference type="SUPFAM" id="SSF51569">
    <property type="entry name" value="Aldolase"/>
    <property type="match status" value="1"/>
</dbReference>
<keyword evidence="2" id="KW-1185">Reference proteome</keyword>
<dbReference type="GO" id="GO:0003855">
    <property type="term" value="F:3-dehydroquinate dehydratase activity"/>
    <property type="evidence" value="ECO:0007669"/>
    <property type="project" value="InterPro"/>
</dbReference>
<dbReference type="OrthoDB" id="1625679at2"/>
<dbReference type="Pfam" id="PF01487">
    <property type="entry name" value="DHquinase_I"/>
    <property type="match status" value="1"/>
</dbReference>
<dbReference type="InterPro" id="IPR013785">
    <property type="entry name" value="Aldolase_TIM"/>
</dbReference>
<dbReference type="KEGG" id="meg:DKB62_11700"/>
<sequence>MSQLPGLHLRESHPQLCLTLRGETIEELSDAVRALSEYPADVIEFNAATFNGVSNFSQIGNALLLITSPLRDQRVVFSCPMAELPEYYQTQDDYYDILFFAIRTGLIDAVEIESTLDIDKIDELADEATEADIMPILTIRCDGPFSESDFADKLFSAVSEDIFAYHIICSPQSDEELAEIMECLHSCEAVHEDTQFIIETRGSYGKEALKNGNTFSSPILYAAPEETEDKLSVAELHGVLQAK</sequence>
<evidence type="ECO:0000313" key="1">
    <source>
        <dbReference type="EMBL" id="AXL22174.1"/>
    </source>
</evidence>